<dbReference type="AlphaFoldDB" id="C9KKM9"/>
<comment type="caution">
    <text evidence="1">The sequence shown here is derived from an EMBL/GenBank/DDBJ whole genome shotgun (WGS) entry which is preliminary data.</text>
</comment>
<accession>C9KKM9</accession>
<dbReference type="Proteomes" id="UP000003671">
    <property type="component" value="Unassembled WGS sequence"/>
</dbReference>
<protein>
    <submittedName>
        <fullName evidence="1">Uncharacterized protein</fullName>
    </submittedName>
</protein>
<evidence type="ECO:0000313" key="2">
    <source>
        <dbReference type="Proteomes" id="UP000003671"/>
    </source>
</evidence>
<organism evidence="1 2">
    <name type="scientific">Mitsuokella multacida DSM 20544</name>
    <dbReference type="NCBI Taxonomy" id="500635"/>
    <lineage>
        <taxon>Bacteria</taxon>
        <taxon>Bacillati</taxon>
        <taxon>Bacillota</taxon>
        <taxon>Negativicutes</taxon>
        <taxon>Selenomonadales</taxon>
        <taxon>Selenomonadaceae</taxon>
        <taxon>Mitsuokella</taxon>
    </lineage>
</organism>
<gene>
    <name evidence="1" type="ORF">MITSMUL_03729</name>
</gene>
<name>C9KKM9_9FIRM</name>
<dbReference type="HOGENOM" id="CLU_3272850_0_0_9"/>
<evidence type="ECO:0000313" key="1">
    <source>
        <dbReference type="EMBL" id="EEX69679.1"/>
    </source>
</evidence>
<sequence>MPIIISDLWSCKIYKLEEILELRYAIGNESDTSTVRREEQS</sequence>
<dbReference type="EMBL" id="ABWK02000009">
    <property type="protein sequence ID" value="EEX69679.1"/>
    <property type="molecule type" value="Genomic_DNA"/>
</dbReference>
<keyword evidence="2" id="KW-1185">Reference proteome</keyword>
<reference evidence="1" key="1">
    <citation type="submission" date="2009-09" db="EMBL/GenBank/DDBJ databases">
        <authorList>
            <person name="Weinstock G."/>
            <person name="Sodergren E."/>
            <person name="Clifton S."/>
            <person name="Fulton L."/>
            <person name="Fulton B."/>
            <person name="Courtney L."/>
            <person name="Fronick C."/>
            <person name="Harrison M."/>
            <person name="Strong C."/>
            <person name="Farmer C."/>
            <person name="Delahaunty K."/>
            <person name="Markovic C."/>
            <person name="Hall O."/>
            <person name="Minx P."/>
            <person name="Tomlinson C."/>
            <person name="Mitreva M."/>
            <person name="Nelson J."/>
            <person name="Hou S."/>
            <person name="Wollam A."/>
            <person name="Pepin K.H."/>
            <person name="Johnson M."/>
            <person name="Bhonagiri V."/>
            <person name="Nash W.E."/>
            <person name="Warren W."/>
            <person name="Chinwalla A."/>
            <person name="Mardis E.R."/>
            <person name="Wilson R.K."/>
        </authorList>
    </citation>
    <scope>NUCLEOTIDE SEQUENCE [LARGE SCALE GENOMIC DNA]</scope>
    <source>
        <strain evidence="1">DSM 20544</strain>
    </source>
</reference>
<proteinExistence type="predicted"/>